<dbReference type="EMBL" id="JAJGCB010000015">
    <property type="protein sequence ID" value="KAJ8989032.1"/>
    <property type="molecule type" value="Genomic_DNA"/>
</dbReference>
<feature type="compositionally biased region" description="Polar residues" evidence="1">
    <location>
        <begin position="101"/>
        <end position="115"/>
    </location>
</feature>
<protein>
    <submittedName>
        <fullName evidence="2">Uncharacterized protein</fullName>
    </submittedName>
</protein>
<evidence type="ECO:0000313" key="3">
    <source>
        <dbReference type="Proteomes" id="UP001161757"/>
    </source>
</evidence>
<sequence length="125" mass="13298">MSWMFKLTGAVKGPLAPRPTPTRATSIEDNSSCHAATCLNLNLSCSPSSIALIQPNLTVPDVCLSWPVDSGPLTCSLRPPIPTDPLGHSSVVAAIGRSFKGSQSRYHNNQQTPRSSLHHIDSAPQ</sequence>
<accession>A0AAN6EPB4</accession>
<comment type="caution">
    <text evidence="2">The sequence shown here is derived from an EMBL/GenBank/DDBJ whole genome shotgun (WGS) entry which is preliminary data.</text>
</comment>
<name>A0AAN6EPB4_EXODE</name>
<proteinExistence type="predicted"/>
<organism evidence="2 3">
    <name type="scientific">Exophiala dermatitidis</name>
    <name type="common">Black yeast-like fungus</name>
    <name type="synonym">Wangiella dermatitidis</name>
    <dbReference type="NCBI Taxonomy" id="5970"/>
    <lineage>
        <taxon>Eukaryota</taxon>
        <taxon>Fungi</taxon>
        <taxon>Dikarya</taxon>
        <taxon>Ascomycota</taxon>
        <taxon>Pezizomycotina</taxon>
        <taxon>Eurotiomycetes</taxon>
        <taxon>Chaetothyriomycetidae</taxon>
        <taxon>Chaetothyriales</taxon>
        <taxon>Herpotrichiellaceae</taxon>
        <taxon>Exophiala</taxon>
    </lineage>
</organism>
<gene>
    <name evidence="2" type="ORF">HRR80_006762</name>
</gene>
<feature type="region of interest" description="Disordered" evidence="1">
    <location>
        <begin position="101"/>
        <end position="125"/>
    </location>
</feature>
<evidence type="ECO:0000256" key="1">
    <source>
        <dbReference type="SAM" id="MobiDB-lite"/>
    </source>
</evidence>
<evidence type="ECO:0000313" key="2">
    <source>
        <dbReference type="EMBL" id="KAJ8989032.1"/>
    </source>
</evidence>
<dbReference type="AlphaFoldDB" id="A0AAN6EPB4"/>
<reference evidence="2" key="1">
    <citation type="submission" date="2023-01" db="EMBL/GenBank/DDBJ databases">
        <title>Exophiala dermititidis isolated from Cystic Fibrosis Patient.</title>
        <authorList>
            <person name="Kurbessoian T."/>
            <person name="Crocker A."/>
            <person name="Murante D."/>
            <person name="Hogan D.A."/>
            <person name="Stajich J.E."/>
        </authorList>
    </citation>
    <scope>NUCLEOTIDE SEQUENCE</scope>
    <source>
        <strain evidence="2">Ex8</strain>
    </source>
</reference>
<dbReference type="Proteomes" id="UP001161757">
    <property type="component" value="Unassembled WGS sequence"/>
</dbReference>